<evidence type="ECO:0000259" key="3">
    <source>
        <dbReference type="SMART" id="SM00829"/>
    </source>
</evidence>
<dbReference type="InterPro" id="IPR011032">
    <property type="entry name" value="GroES-like_sf"/>
</dbReference>
<protein>
    <submittedName>
        <fullName evidence="4">NADPH:quinone reductase-like Zn-dependent oxidoreductase</fullName>
    </submittedName>
</protein>
<dbReference type="GO" id="GO:0016491">
    <property type="term" value="F:oxidoreductase activity"/>
    <property type="evidence" value="ECO:0007669"/>
    <property type="project" value="UniProtKB-KW"/>
</dbReference>
<reference evidence="4 5" key="1">
    <citation type="submission" date="2020-08" db="EMBL/GenBank/DDBJ databases">
        <title>Genomic Encyclopedia of Type Strains, Phase IV (KMG-V): Genome sequencing to study the core and pangenomes of soil and plant-associated prokaryotes.</title>
        <authorList>
            <person name="Whitman W."/>
        </authorList>
    </citation>
    <scope>NUCLEOTIDE SEQUENCE [LARGE SCALE GENOMIC DNA]</scope>
    <source>
        <strain evidence="4 5">JPY162</strain>
    </source>
</reference>
<evidence type="ECO:0000313" key="5">
    <source>
        <dbReference type="Proteomes" id="UP000592820"/>
    </source>
</evidence>
<dbReference type="Pfam" id="PF08240">
    <property type="entry name" value="ADH_N"/>
    <property type="match status" value="1"/>
</dbReference>
<dbReference type="CDD" id="cd08275">
    <property type="entry name" value="MDR3"/>
    <property type="match status" value="1"/>
</dbReference>
<dbReference type="SUPFAM" id="SSF50129">
    <property type="entry name" value="GroES-like"/>
    <property type="match status" value="1"/>
</dbReference>
<dbReference type="SUPFAM" id="SSF51735">
    <property type="entry name" value="NAD(P)-binding Rossmann-fold domains"/>
    <property type="match status" value="1"/>
</dbReference>
<sequence length="349" mass="38025">MKQIVITGHGGPEKLQVREAPDPNPRPDEVRIRVKACGINFADILARRGRYPDAPRPPMVVGYEISGIVDQLGSEVDQQWLGRDVFALVHFGGYADTVTVPASQVFAMPAALDYEHSVALPVQYLTVWQLLVVMGAVTAGDSVLVHNAGGGVGLAAIDIARHLGATIYGTASPAKHAFLRERGLNHAIDYTRGDWREEFMRLTSGAGAELIIDPLGGSHWKKSYSALRSTGRLGIFGISSATTTQLPGPLRLLALAAATPWFHPLSLMSRNRGVFGVNLGHLWHEVPKLQAWMRALLGGVEAGWIRPHVDRTFPFERAGDAHAWIEDRKNIGKVVLSVEKQIPPTSRRA</sequence>
<name>A0A7W8P8V7_9BURK</name>
<dbReference type="AlphaFoldDB" id="A0A7W8P8V7"/>
<dbReference type="InterPro" id="IPR020843">
    <property type="entry name" value="ER"/>
</dbReference>
<dbReference type="RefSeq" id="WP_184228399.1">
    <property type="nucleotide sequence ID" value="NZ_JACHDE010000021.1"/>
</dbReference>
<dbReference type="InterPro" id="IPR052100">
    <property type="entry name" value="SV-ATPase_mito-regulator"/>
</dbReference>
<evidence type="ECO:0000313" key="4">
    <source>
        <dbReference type="EMBL" id="MBB5404657.1"/>
    </source>
</evidence>
<keyword evidence="1" id="KW-0560">Oxidoreductase</keyword>
<evidence type="ECO:0000256" key="2">
    <source>
        <dbReference type="SAM" id="MobiDB-lite"/>
    </source>
</evidence>
<organism evidence="4 5">
    <name type="scientific">Paraburkholderia youngii</name>
    <dbReference type="NCBI Taxonomy" id="2782701"/>
    <lineage>
        <taxon>Bacteria</taxon>
        <taxon>Pseudomonadati</taxon>
        <taxon>Pseudomonadota</taxon>
        <taxon>Betaproteobacteria</taxon>
        <taxon>Burkholderiales</taxon>
        <taxon>Burkholderiaceae</taxon>
        <taxon>Paraburkholderia</taxon>
    </lineage>
</organism>
<dbReference type="InterPro" id="IPR013154">
    <property type="entry name" value="ADH-like_N"/>
</dbReference>
<dbReference type="Gene3D" id="3.90.180.10">
    <property type="entry name" value="Medium-chain alcohol dehydrogenases, catalytic domain"/>
    <property type="match status" value="1"/>
</dbReference>
<gene>
    <name evidence="4" type="ORF">HDG41_006753</name>
</gene>
<feature type="compositionally biased region" description="Basic and acidic residues" evidence="2">
    <location>
        <begin position="11"/>
        <end position="27"/>
    </location>
</feature>
<dbReference type="SMART" id="SM00829">
    <property type="entry name" value="PKS_ER"/>
    <property type="match status" value="1"/>
</dbReference>
<dbReference type="Pfam" id="PF13602">
    <property type="entry name" value="ADH_zinc_N_2"/>
    <property type="match status" value="1"/>
</dbReference>
<accession>A0A7W8P8V7</accession>
<dbReference type="PANTHER" id="PTHR44054:SF1">
    <property type="entry name" value="SYNAPTIC VESICLE MEMBRANE PROTEIN VAT-1 HOMOLOG"/>
    <property type="match status" value="1"/>
</dbReference>
<dbReference type="InterPro" id="IPR036291">
    <property type="entry name" value="NAD(P)-bd_dom_sf"/>
</dbReference>
<dbReference type="EMBL" id="JACHDE010000021">
    <property type="protein sequence ID" value="MBB5404657.1"/>
    <property type="molecule type" value="Genomic_DNA"/>
</dbReference>
<feature type="domain" description="Enoyl reductase (ER)" evidence="3">
    <location>
        <begin position="10"/>
        <end position="336"/>
    </location>
</feature>
<dbReference type="Proteomes" id="UP000592820">
    <property type="component" value="Unassembled WGS sequence"/>
</dbReference>
<dbReference type="Gene3D" id="3.40.50.720">
    <property type="entry name" value="NAD(P)-binding Rossmann-like Domain"/>
    <property type="match status" value="1"/>
</dbReference>
<evidence type="ECO:0000256" key="1">
    <source>
        <dbReference type="ARBA" id="ARBA00023002"/>
    </source>
</evidence>
<dbReference type="PANTHER" id="PTHR44054">
    <property type="entry name" value="SYNAPTIC VESICLE MEMBRANE PROTEIN VAT-1 HOMOLOG-LIKE"/>
    <property type="match status" value="1"/>
</dbReference>
<feature type="region of interest" description="Disordered" evidence="2">
    <location>
        <begin position="1"/>
        <end position="27"/>
    </location>
</feature>
<comment type="caution">
    <text evidence="4">The sequence shown here is derived from an EMBL/GenBank/DDBJ whole genome shotgun (WGS) entry which is preliminary data.</text>
</comment>
<proteinExistence type="predicted"/>